<dbReference type="InterPro" id="IPR002937">
    <property type="entry name" value="Amino_oxidase"/>
</dbReference>
<dbReference type="PRINTS" id="PR00757">
    <property type="entry name" value="AMINEOXDASEF"/>
</dbReference>
<sequence length="451" mass="48954">MLDCLIVGAGFGGLTVATQLVRRGHDVMVLEARDRIGGRVDNARFSSGELVEQGGQWVFPNHDRMLELIDEAAAATMPANPGKLLVVQQGDVRAVEQSPDEHSHRTPFAAADLGQGVLRLRRLAERTVSDPAWAGANTAWLDQPMERWLTANLRTPSAQRDLRGALRAVVHGPLSDTTLGDVLTHVRAGVDMENLIATNGDIGQVRLVDGVLQLAERMAAQLEGRVRLSTPVVTIDQEDDAVVVVTSEGEQIRARTAVLSVPPWLAKDLVWAPQLDPWRYETVQKTPAGAIIKCHMLFEPPWWRDAGLSGQMAADDGPVRVTFDTSDPASERGILMGFFEGAEAATLTKFSASMRERVFRDALVTVFGEQAATPLEYLDHDWGADPFTKGSHGAHFAPGLWSVTGQQLGARFGRVHFAGAEYASKFNGYMEGAVRSGTDTAAQVVMQLHGQ</sequence>
<proteinExistence type="inferred from homology"/>
<comment type="similarity">
    <text evidence="2">Belongs to the flavin monoamine oxidase family.</text>
</comment>
<dbReference type="EMBL" id="LT576035">
    <property type="protein sequence ID" value="SBN39604.1"/>
    <property type="molecule type" value="Genomic_DNA"/>
</dbReference>
<dbReference type="SUPFAM" id="SSF51905">
    <property type="entry name" value="FAD/NAD(P)-binding domain"/>
    <property type="match status" value="1"/>
</dbReference>
<accession>A0A2C7YQ59</accession>
<dbReference type="SUPFAM" id="SSF54373">
    <property type="entry name" value="FAD-linked reductases, C-terminal domain"/>
    <property type="match status" value="1"/>
</dbReference>
<dbReference type="Gene3D" id="3.90.660.10">
    <property type="match status" value="1"/>
</dbReference>
<evidence type="ECO:0000256" key="3">
    <source>
        <dbReference type="ARBA" id="ARBA00023002"/>
    </source>
</evidence>
<feature type="binding site" evidence="4">
    <location>
        <position position="232"/>
    </location>
    <ligand>
        <name>FAD</name>
        <dbReference type="ChEBI" id="CHEBI:57692"/>
    </ligand>
</feature>
<dbReference type="RefSeq" id="WP_063493630.1">
    <property type="nucleotide sequence ID" value="NZ_CCYY01000040.1"/>
</dbReference>
<dbReference type="Proteomes" id="UP000250080">
    <property type="component" value="Chromosome I"/>
</dbReference>
<dbReference type="EMBL" id="LT618793">
    <property type="protein sequence ID" value="SCQ74755.1"/>
    <property type="molecule type" value="Genomic_DNA"/>
</dbReference>
<dbReference type="InterPro" id="IPR050703">
    <property type="entry name" value="Flavin_MAO"/>
</dbReference>
<gene>
    <name evidence="6" type="ORF">PFR_JS10_1961</name>
    <name evidence="7" type="ORF">PFR_JS23_267</name>
</gene>
<dbReference type="PANTHER" id="PTHR43563:SF1">
    <property type="entry name" value="AMINE OXIDASE [FLAVIN-CONTAINING] B"/>
    <property type="match status" value="1"/>
</dbReference>
<keyword evidence="3" id="KW-0560">Oxidoreductase</keyword>
<dbReference type="InterPro" id="IPR001613">
    <property type="entry name" value="Flavin_amine_oxidase"/>
</dbReference>
<evidence type="ECO:0000313" key="8">
    <source>
        <dbReference type="Proteomes" id="UP000250080"/>
    </source>
</evidence>
<protein>
    <submittedName>
        <fullName evidence="7">FAD dependent oxidoreductase</fullName>
    </submittedName>
</protein>
<dbReference type="GO" id="GO:0016491">
    <property type="term" value="F:oxidoreductase activity"/>
    <property type="evidence" value="ECO:0007669"/>
    <property type="project" value="UniProtKB-KW"/>
</dbReference>
<dbReference type="Pfam" id="PF01593">
    <property type="entry name" value="Amino_oxidase"/>
    <property type="match status" value="1"/>
</dbReference>
<dbReference type="PANTHER" id="PTHR43563">
    <property type="entry name" value="AMINE OXIDASE"/>
    <property type="match status" value="1"/>
</dbReference>
<feature type="binding site" evidence="4">
    <location>
        <position position="421"/>
    </location>
    <ligand>
        <name>FAD</name>
        <dbReference type="ChEBI" id="CHEBI:57692"/>
    </ligand>
</feature>
<evidence type="ECO:0000256" key="4">
    <source>
        <dbReference type="PIRSR" id="PIRSR601613-1"/>
    </source>
</evidence>
<reference evidence="7 8" key="2">
    <citation type="submission" date="2016-09" db="EMBL/GenBank/DDBJ databases">
        <authorList>
            <person name="Laine KS P."/>
        </authorList>
    </citation>
    <scope>NUCLEOTIDE SEQUENCE [LARGE SCALE GENOMIC DNA]</scope>
    <source>
        <strain evidence="7">PFRJS-23</strain>
    </source>
</reference>
<evidence type="ECO:0000256" key="1">
    <source>
        <dbReference type="ARBA" id="ARBA00001974"/>
    </source>
</evidence>
<evidence type="ECO:0000313" key="7">
    <source>
        <dbReference type="EMBL" id="SCQ74755.1"/>
    </source>
</evidence>
<evidence type="ECO:0000256" key="2">
    <source>
        <dbReference type="ARBA" id="ARBA00005995"/>
    </source>
</evidence>
<dbReference type="Gene3D" id="1.10.405.10">
    <property type="entry name" value="Guanine Nucleotide Dissociation Inhibitor, domain 1"/>
    <property type="match status" value="1"/>
</dbReference>
<feature type="binding site" evidence="4">
    <location>
        <position position="338"/>
    </location>
    <ligand>
        <name>substrate</name>
    </ligand>
</feature>
<dbReference type="Gene3D" id="3.50.50.60">
    <property type="entry name" value="FAD/NAD(P)-binding domain"/>
    <property type="match status" value="1"/>
</dbReference>
<name>A0A2C7YQ59_9ACTN</name>
<dbReference type="AlphaFoldDB" id="A0A2C7YQ59"/>
<evidence type="ECO:0000259" key="5">
    <source>
        <dbReference type="Pfam" id="PF01593"/>
    </source>
</evidence>
<comment type="cofactor">
    <cofactor evidence="1">
        <name>FAD</name>
        <dbReference type="ChEBI" id="CHEBI:57692"/>
    </cofactor>
</comment>
<dbReference type="InterPro" id="IPR036188">
    <property type="entry name" value="FAD/NAD-bd_sf"/>
</dbReference>
<evidence type="ECO:0000313" key="6">
    <source>
        <dbReference type="EMBL" id="SBN39604.1"/>
    </source>
</evidence>
<organism evidence="7 8">
    <name type="scientific">Propionibacterium freudenreichii</name>
    <dbReference type="NCBI Taxonomy" id="1744"/>
    <lineage>
        <taxon>Bacteria</taxon>
        <taxon>Bacillati</taxon>
        <taxon>Actinomycetota</taxon>
        <taxon>Actinomycetes</taxon>
        <taxon>Propionibacteriales</taxon>
        <taxon>Propionibacteriaceae</taxon>
        <taxon>Propionibacterium</taxon>
    </lineage>
</organism>
<feature type="domain" description="Amine oxidase" evidence="5">
    <location>
        <begin position="12"/>
        <end position="444"/>
    </location>
</feature>
<feature type="binding site" evidence="4">
    <location>
        <begin position="31"/>
        <end position="32"/>
    </location>
    <ligand>
        <name>FAD</name>
        <dbReference type="ChEBI" id="CHEBI:57692"/>
    </ligand>
</feature>
<reference evidence="6" key="1">
    <citation type="submission" date="2016-05" db="EMBL/GenBank/DDBJ databases">
        <authorList>
            <person name="Lavstsen T."/>
            <person name="Jespersen J.S."/>
        </authorList>
    </citation>
    <scope>NUCLEOTIDE SEQUENCE</scope>
    <source>
        <strain evidence="6">PFRJS10</strain>
    </source>
</reference>